<evidence type="ECO:0000313" key="8">
    <source>
        <dbReference type="Proteomes" id="UP000285951"/>
    </source>
</evidence>
<dbReference type="InterPro" id="IPR029058">
    <property type="entry name" value="AB_hydrolase_fold"/>
</dbReference>
<comment type="similarity">
    <text evidence="2">Belongs to the AB hydrolase superfamily.</text>
</comment>
<name>A0A7M4D4V4_9BACT</name>
<keyword evidence="6" id="KW-0378">Hydrolase</keyword>
<dbReference type="AlphaFoldDB" id="A0A7M4D4V4"/>
<comment type="catalytic activity">
    <reaction evidence="1">
        <text>Hydrolyzes glycerol monoesters of long-chain fatty acids.</text>
        <dbReference type="EC" id="3.1.1.23"/>
    </reaction>
</comment>
<comment type="caution">
    <text evidence="6">The sequence shown here is derived from an EMBL/GenBank/DDBJ whole genome shotgun (WGS) entry which is preliminary data.</text>
</comment>
<dbReference type="GO" id="GO:0047372">
    <property type="term" value="F:monoacylglycerol lipase activity"/>
    <property type="evidence" value="ECO:0007669"/>
    <property type="project" value="UniProtKB-EC"/>
</dbReference>
<dbReference type="FunFam" id="3.40.50.1820:FF:000117">
    <property type="entry name" value="Monoglyceride lipase, putative"/>
    <property type="match status" value="1"/>
</dbReference>
<evidence type="ECO:0000259" key="5">
    <source>
        <dbReference type="Pfam" id="PF12146"/>
    </source>
</evidence>
<dbReference type="SUPFAM" id="SSF53474">
    <property type="entry name" value="alpha/beta-Hydrolases"/>
    <property type="match status" value="1"/>
</dbReference>
<evidence type="ECO:0000313" key="7">
    <source>
        <dbReference type="EMBL" id="MVB06888.1"/>
    </source>
</evidence>
<accession>A0A7M4D4V4</accession>
<dbReference type="Proteomes" id="UP000462449">
    <property type="component" value="Unassembled WGS sequence"/>
</dbReference>
<dbReference type="EC" id="3.1.1.23" evidence="3"/>
<evidence type="ECO:0000256" key="1">
    <source>
        <dbReference type="ARBA" id="ARBA00001613"/>
    </source>
</evidence>
<evidence type="ECO:0000256" key="4">
    <source>
        <dbReference type="ARBA" id="ARBA00071261"/>
    </source>
</evidence>
<dbReference type="Proteomes" id="UP000285951">
    <property type="component" value="Unassembled WGS sequence"/>
</dbReference>
<dbReference type="InterPro" id="IPR022742">
    <property type="entry name" value="Hydrolase_4"/>
</dbReference>
<reference evidence="6 9" key="2">
    <citation type="submission" date="2019-12" db="EMBL/GenBank/DDBJ databases">
        <title>Draft genome sequence of Labilibaculum sp. strain 44 isolated from deep waters of Black Sea.</title>
        <authorList>
            <person name="Yadav S."/>
            <person name="Villanueva L."/>
        </authorList>
    </citation>
    <scope>NUCLEOTIDE SEQUENCE [LARGE SCALE GENOMIC DNA]</scope>
    <source>
        <strain evidence="6 9">44</strain>
    </source>
</reference>
<evidence type="ECO:0000256" key="2">
    <source>
        <dbReference type="ARBA" id="ARBA00008645"/>
    </source>
</evidence>
<dbReference type="RefSeq" id="WP_156195406.1">
    <property type="nucleotide sequence ID" value="NZ_QTZN02000013.1"/>
</dbReference>
<evidence type="ECO:0000313" key="6">
    <source>
        <dbReference type="EMBL" id="MUP37683.1"/>
    </source>
</evidence>
<dbReference type="InterPro" id="IPR051044">
    <property type="entry name" value="MAG_DAG_Lipase"/>
</dbReference>
<reference evidence="7 8" key="1">
    <citation type="submission" date="2019-11" db="EMBL/GenBank/DDBJ databases">
        <title>Draft genome sequence of Labilibaculum sp. strain SYP isolated from Black Sea.</title>
        <authorList>
            <person name="Yadav S."/>
            <person name="Villanueva L."/>
        </authorList>
    </citation>
    <scope>NUCLEOTIDE SEQUENCE [LARGE SCALE GENOMIC DNA]</scope>
    <source>
        <strain evidence="7 8">44</strain>
    </source>
</reference>
<organism evidence="6 9">
    <name type="scientific">Labilibaculum euxinus</name>
    <dbReference type="NCBI Taxonomy" id="2686357"/>
    <lineage>
        <taxon>Bacteria</taxon>
        <taxon>Pseudomonadati</taxon>
        <taxon>Bacteroidota</taxon>
        <taxon>Bacteroidia</taxon>
        <taxon>Marinilabiliales</taxon>
        <taxon>Marinifilaceae</taxon>
        <taxon>Labilibaculum</taxon>
    </lineage>
</organism>
<dbReference type="EMBL" id="QTZN02000013">
    <property type="protein sequence ID" value="MVB06888.1"/>
    <property type="molecule type" value="Genomic_DNA"/>
</dbReference>
<evidence type="ECO:0000256" key="3">
    <source>
        <dbReference type="ARBA" id="ARBA00013254"/>
    </source>
</evidence>
<gene>
    <name evidence="7" type="ORF">DWB62_007630</name>
    <name evidence="6" type="ORF">GNY23_07630</name>
</gene>
<evidence type="ECO:0000313" key="9">
    <source>
        <dbReference type="Proteomes" id="UP000462449"/>
    </source>
</evidence>
<dbReference type="Pfam" id="PF12146">
    <property type="entry name" value="Hydrolase_4"/>
    <property type="match status" value="1"/>
</dbReference>
<dbReference type="EMBL" id="WOTW01000013">
    <property type="protein sequence ID" value="MUP37683.1"/>
    <property type="molecule type" value="Genomic_DNA"/>
</dbReference>
<dbReference type="InterPro" id="IPR000073">
    <property type="entry name" value="AB_hydrolase_1"/>
</dbReference>
<dbReference type="PRINTS" id="PR00111">
    <property type="entry name" value="ABHYDROLASE"/>
</dbReference>
<dbReference type="PANTHER" id="PTHR11614">
    <property type="entry name" value="PHOSPHOLIPASE-RELATED"/>
    <property type="match status" value="1"/>
</dbReference>
<feature type="domain" description="Serine aminopeptidase S33" evidence="5">
    <location>
        <begin position="26"/>
        <end position="258"/>
    </location>
</feature>
<keyword evidence="8" id="KW-1185">Reference proteome</keyword>
<protein>
    <recommendedName>
        <fullName evidence="4">Monoacylglycerol lipase</fullName>
        <ecNumber evidence="3">3.1.1.23</ecNumber>
    </recommendedName>
</protein>
<proteinExistence type="inferred from homology"/>
<sequence length="289" mass="33111">MIHNIYNLTTNDNTRLFFQVWQPAVPPKAVICLVHGIGEHSSRYHDWAEQFVEKNIAVLSYDQRGHGLSDGKRGVIQSYEKLMDDIDFALKEVKKHFEDTPCFLYGHSMGGGEVLNHLITRKSNYLGVIVASPWIVTQAAPPKIAMSFLRVLANLFPSFSIKTSFDAKMLSHNKEVCIKYDEDELVHHMVSFRLFVDAYDAGYGVLQNPDKVKKPLLLLHGTDDQITDSNASKIFSEGIKDCCTFIQYDKAYHELHNEFCHQEVFTDIINWLDALLAKKQANYLEYDNF</sequence>
<dbReference type="OrthoDB" id="9794348at2"/>
<dbReference type="Gene3D" id="3.40.50.1820">
    <property type="entry name" value="alpha/beta hydrolase"/>
    <property type="match status" value="1"/>
</dbReference>